<protein>
    <submittedName>
        <fullName evidence="2">Uncharacterized protein</fullName>
    </submittedName>
</protein>
<organism evidence="2">
    <name type="scientific">Mesoaciditoga lauensis</name>
    <dbReference type="NCBI Taxonomy" id="1495039"/>
    <lineage>
        <taxon>Bacteria</taxon>
        <taxon>Thermotogati</taxon>
        <taxon>Thermotogota</taxon>
        <taxon>Thermotogae</taxon>
        <taxon>Mesoaciditogales</taxon>
        <taxon>Mesoaciditogaceae</taxon>
        <taxon>Mesoaciditoga</taxon>
    </lineage>
</organism>
<proteinExistence type="predicted"/>
<evidence type="ECO:0000313" key="2">
    <source>
        <dbReference type="EMBL" id="HGE75438.1"/>
    </source>
</evidence>
<dbReference type="EMBL" id="DTPE01000195">
    <property type="protein sequence ID" value="HGE75438.1"/>
    <property type="molecule type" value="Genomic_DNA"/>
</dbReference>
<sequence length="393" mass="46551">MKLKVATLNDFLNKLRNDILSQELEASADLLSWEGRAKFRDLVEGLGYANWLFNPIIDWGSGEGQGDSEPKITVPYFDDKIRKLDEFYRNLLFYRDENEGGWEETEKAHKIVKEMLTALKKIRKSLRLSKDGWVGNDEAEEKFRKALTELYKEYYVTIMRATFHSTPTKIGEIIKNTDDEIKKVVGKKNIDLSKDNKKTLRIKEEINRIENEERKQIEEELKRKDVAFSLEAVNILISRLEFFEKALSKDYIPIGKKQKRGFPPTKFNIFLFNVVRQFTFYAQDKNRELIKHPDGKIKMKINWPPVFITMLYFDAFYRINEMKEFINNHKDEDFQIAMKEFIQWAKKEYFHFSRTGKGLRKWEDAFESGSEFLDYGGVYIDDKKTLHCRTLSV</sequence>
<gene>
    <name evidence="2" type="ORF">ENX73_04865</name>
</gene>
<name>A0A7V3VSX2_9BACT</name>
<accession>A0A7V3VSX2</accession>
<dbReference type="AlphaFoldDB" id="A0A7V3VSX2"/>
<evidence type="ECO:0000256" key="1">
    <source>
        <dbReference type="SAM" id="Coils"/>
    </source>
</evidence>
<feature type="coiled-coil region" evidence="1">
    <location>
        <begin position="200"/>
        <end position="227"/>
    </location>
</feature>
<keyword evidence="1" id="KW-0175">Coiled coil</keyword>
<comment type="caution">
    <text evidence="2">The sequence shown here is derived from an EMBL/GenBank/DDBJ whole genome shotgun (WGS) entry which is preliminary data.</text>
</comment>
<reference evidence="2" key="1">
    <citation type="journal article" date="2020" name="mSystems">
        <title>Genome- and Community-Level Interaction Insights into Carbon Utilization and Element Cycling Functions of Hydrothermarchaeota in Hydrothermal Sediment.</title>
        <authorList>
            <person name="Zhou Z."/>
            <person name="Liu Y."/>
            <person name="Xu W."/>
            <person name="Pan J."/>
            <person name="Luo Z.H."/>
            <person name="Li M."/>
        </authorList>
    </citation>
    <scope>NUCLEOTIDE SEQUENCE [LARGE SCALE GENOMIC DNA]</scope>
    <source>
        <strain evidence="2">SpSt-966</strain>
    </source>
</reference>